<dbReference type="EMBL" id="BSXS01003756">
    <property type="protein sequence ID" value="GME81891.1"/>
    <property type="molecule type" value="Genomic_DNA"/>
</dbReference>
<name>A0ACB5T587_AMBMO</name>
<evidence type="ECO:0000313" key="2">
    <source>
        <dbReference type="Proteomes" id="UP001165064"/>
    </source>
</evidence>
<organism evidence="1 2">
    <name type="scientific">Ambrosiozyma monospora</name>
    <name type="common">Yeast</name>
    <name type="synonym">Endomycopsis monosporus</name>
    <dbReference type="NCBI Taxonomy" id="43982"/>
    <lineage>
        <taxon>Eukaryota</taxon>
        <taxon>Fungi</taxon>
        <taxon>Dikarya</taxon>
        <taxon>Ascomycota</taxon>
        <taxon>Saccharomycotina</taxon>
        <taxon>Pichiomycetes</taxon>
        <taxon>Pichiales</taxon>
        <taxon>Pichiaceae</taxon>
        <taxon>Ambrosiozyma</taxon>
    </lineage>
</organism>
<gene>
    <name evidence="1" type="ORF">Amon02_000519100</name>
</gene>
<accession>A0ACB5T587</accession>
<evidence type="ECO:0000313" key="1">
    <source>
        <dbReference type="EMBL" id="GME81891.1"/>
    </source>
</evidence>
<protein>
    <submittedName>
        <fullName evidence="1">Unnamed protein product</fullName>
    </submittedName>
</protein>
<reference evidence="1" key="1">
    <citation type="submission" date="2023-04" db="EMBL/GenBank/DDBJ databases">
        <title>Ambrosiozyma monospora NBRC 10751.</title>
        <authorList>
            <person name="Ichikawa N."/>
            <person name="Sato H."/>
            <person name="Tonouchi N."/>
        </authorList>
    </citation>
    <scope>NUCLEOTIDE SEQUENCE</scope>
    <source>
        <strain evidence="1">NBRC 10751</strain>
    </source>
</reference>
<keyword evidence="2" id="KW-1185">Reference proteome</keyword>
<proteinExistence type="predicted"/>
<sequence length="262" mass="29637">MNSGGNFQALKGSHFDIHRRSNDSIGISAESIKFSAAKGFQNIHQLQHLELICYTTSAKCLSSLPETVTLLHLYFLKLSASQSYKSQSYNICLPIYLQNLSSSDIRFPKISNVDELTELTVVDIALSSCTDSIKIYPHQYNKALTGMTTLIHDSSPTIKNFFLFYSISPSKPFSFPSLSVFPPSLSSLKLSFFESLKGQFPSTLRSLVVDLTRYKSQFSYFWRKFVACSQNLIHLKVISFDECDKIDFTELQFPLTLSPLSW</sequence>
<dbReference type="Proteomes" id="UP001165064">
    <property type="component" value="Unassembled WGS sequence"/>
</dbReference>
<comment type="caution">
    <text evidence="1">The sequence shown here is derived from an EMBL/GenBank/DDBJ whole genome shotgun (WGS) entry which is preliminary data.</text>
</comment>